<comment type="caution">
    <text evidence="1">The sequence shown here is derived from an EMBL/GenBank/DDBJ whole genome shotgun (WGS) entry which is preliminary data.</text>
</comment>
<evidence type="ECO:0000313" key="1">
    <source>
        <dbReference type="EMBL" id="EKK01271.1"/>
    </source>
</evidence>
<proteinExistence type="predicted"/>
<dbReference type="EMBL" id="AMCW01000099">
    <property type="protein sequence ID" value="EKK01271.1"/>
    <property type="molecule type" value="Genomic_DNA"/>
</dbReference>
<sequence length="58" mass="6594">MYLVALARDCRTSVCEGVSWALMFPIPIGRRIIQTIADAIETQLRLLKQRIGESLGRY</sequence>
<evidence type="ECO:0000313" key="2">
    <source>
        <dbReference type="Proteomes" id="UP000007993"/>
    </source>
</evidence>
<dbReference type="AlphaFoldDB" id="K5E689"/>
<accession>K5E689</accession>
<dbReference type="PATRIC" id="fig|993517.3.peg.3623"/>
<name>K5E689_RHOBT</name>
<organism evidence="1 2">
    <name type="scientific">Rhodopirellula baltica SH28</name>
    <dbReference type="NCBI Taxonomy" id="993517"/>
    <lineage>
        <taxon>Bacteria</taxon>
        <taxon>Pseudomonadati</taxon>
        <taxon>Planctomycetota</taxon>
        <taxon>Planctomycetia</taxon>
        <taxon>Pirellulales</taxon>
        <taxon>Pirellulaceae</taxon>
        <taxon>Rhodopirellula</taxon>
    </lineage>
</organism>
<protein>
    <submittedName>
        <fullName evidence="1">Uncharacterized protein</fullName>
    </submittedName>
</protein>
<dbReference type="Proteomes" id="UP000007993">
    <property type="component" value="Unassembled WGS sequence"/>
</dbReference>
<reference evidence="1 2" key="1">
    <citation type="journal article" date="2013" name="Mar. Genomics">
        <title>Expression of sulfatases in Rhodopirellula baltica and the diversity of sulfatases in the genus Rhodopirellula.</title>
        <authorList>
            <person name="Wegner C.E."/>
            <person name="Richter-Heitmann T."/>
            <person name="Klindworth A."/>
            <person name="Klockow C."/>
            <person name="Richter M."/>
            <person name="Achstetter T."/>
            <person name="Glockner F.O."/>
            <person name="Harder J."/>
        </authorList>
    </citation>
    <scope>NUCLEOTIDE SEQUENCE [LARGE SCALE GENOMIC DNA]</scope>
    <source>
        <strain evidence="1 2">SH28</strain>
    </source>
</reference>
<gene>
    <name evidence="1" type="ORF">RBSH_03338</name>
</gene>